<organism evidence="12 13">
    <name type="scientific">Thioflavicoccus mobilis 8321</name>
    <dbReference type="NCBI Taxonomy" id="765912"/>
    <lineage>
        <taxon>Bacteria</taxon>
        <taxon>Pseudomonadati</taxon>
        <taxon>Pseudomonadota</taxon>
        <taxon>Gammaproteobacteria</taxon>
        <taxon>Chromatiales</taxon>
        <taxon>Chromatiaceae</taxon>
        <taxon>Thioflavicoccus</taxon>
    </lineage>
</organism>
<evidence type="ECO:0000256" key="5">
    <source>
        <dbReference type="ARBA" id="ARBA00022806"/>
    </source>
</evidence>
<evidence type="ECO:0000256" key="10">
    <source>
        <dbReference type="HAMAP-Rule" id="MF_01486"/>
    </source>
</evidence>
<dbReference type="GO" id="GO:0009338">
    <property type="term" value="C:exodeoxyribonuclease V complex"/>
    <property type="evidence" value="ECO:0007669"/>
    <property type="project" value="InterPro"/>
</dbReference>
<comment type="similarity">
    <text evidence="10">Belongs to the RecC family.</text>
</comment>
<gene>
    <name evidence="10" type="primary">recC</name>
    <name evidence="12" type="ORF">Thimo_2317</name>
</gene>
<dbReference type="GO" id="GO:0003678">
    <property type="term" value="F:DNA helicase activity"/>
    <property type="evidence" value="ECO:0007669"/>
    <property type="project" value="UniProtKB-UniRule"/>
</dbReference>
<accession>L0GYZ6</accession>
<dbReference type="InterPro" id="IPR006697">
    <property type="entry name" value="RecC"/>
</dbReference>
<evidence type="ECO:0000256" key="2">
    <source>
        <dbReference type="ARBA" id="ARBA00022741"/>
    </source>
</evidence>
<comment type="function">
    <text evidence="10">A helicase/nuclease that prepares dsDNA breaks (DSB) for recombinational DNA repair. Binds to DSBs and unwinds DNA via a highly rapid and processive ATP-dependent bidirectional helicase activity. Unwinds dsDNA until it encounters a Chi (crossover hotspot instigator) sequence from the 3' direction. Cuts ssDNA a few nucleotides 3' to the Chi site. The properties and activities of the enzyme are changed at Chi. The Chi-altered holoenzyme produces a long 3'-ssDNA overhang and facilitates RecA-binding to the ssDNA for homologous DNA recombination and repair. Holoenzyme degrades any linearized DNA that is unable to undergo homologous recombination. In the holoenzyme this subunit recognizes the wild-type Chi sequence, and when added to isolated RecB increases its ATP-dependent helicase processivity.</text>
</comment>
<dbReference type="OrthoDB" id="9762834at2"/>
<protein>
    <recommendedName>
        <fullName evidence="10">RecBCD enzyme subunit RecC</fullName>
    </recommendedName>
    <alternativeName>
        <fullName evidence="10">Exonuclease V subunit RecC</fullName>
        <shortName evidence="10">ExoV subunit RecC</shortName>
    </alternativeName>
    <alternativeName>
        <fullName evidence="10">Helicase/nuclease RecBCD subunit RecC</fullName>
    </alternativeName>
</protein>
<keyword evidence="6 10" id="KW-0269">Exonuclease</keyword>
<dbReference type="GO" id="GO:0005524">
    <property type="term" value="F:ATP binding"/>
    <property type="evidence" value="ECO:0007669"/>
    <property type="project" value="UniProtKB-UniRule"/>
</dbReference>
<dbReference type="SUPFAM" id="SSF52540">
    <property type="entry name" value="P-loop containing nucleoside triphosphate hydrolases"/>
    <property type="match status" value="2"/>
</dbReference>
<dbReference type="InterPro" id="IPR027417">
    <property type="entry name" value="P-loop_NTPase"/>
</dbReference>
<dbReference type="Gene3D" id="3.40.50.300">
    <property type="entry name" value="P-loop containing nucleotide triphosphate hydrolases"/>
    <property type="match status" value="2"/>
</dbReference>
<dbReference type="InterPro" id="IPR011335">
    <property type="entry name" value="Restrct_endonuc-II-like"/>
</dbReference>
<name>L0GYZ6_9GAMM</name>
<dbReference type="GO" id="GO:0008854">
    <property type="term" value="F:exodeoxyribonuclease V activity"/>
    <property type="evidence" value="ECO:0007669"/>
    <property type="project" value="InterPro"/>
</dbReference>
<evidence type="ECO:0000259" key="11">
    <source>
        <dbReference type="Pfam" id="PF17946"/>
    </source>
</evidence>
<dbReference type="AlphaFoldDB" id="L0GYZ6"/>
<proteinExistence type="inferred from homology"/>
<evidence type="ECO:0000256" key="8">
    <source>
        <dbReference type="ARBA" id="ARBA00023125"/>
    </source>
</evidence>
<keyword evidence="9 10" id="KW-0234">DNA repair</keyword>
<dbReference type="STRING" id="765912.Thimo_2317"/>
<evidence type="ECO:0000313" key="12">
    <source>
        <dbReference type="EMBL" id="AGA91057.1"/>
    </source>
</evidence>
<dbReference type="NCBIfam" id="TIGR01450">
    <property type="entry name" value="recC"/>
    <property type="match status" value="1"/>
</dbReference>
<feature type="domain" description="RecC C-terminal" evidence="11">
    <location>
        <begin position="793"/>
        <end position="1018"/>
    </location>
</feature>
<dbReference type="Gene3D" id="1.10.10.160">
    <property type="match status" value="1"/>
</dbReference>
<keyword evidence="8 10" id="KW-0238">DNA-binding</keyword>
<dbReference type="GO" id="GO:0000724">
    <property type="term" value="P:double-strand break repair via homologous recombination"/>
    <property type="evidence" value="ECO:0007669"/>
    <property type="project" value="UniProtKB-UniRule"/>
</dbReference>
<evidence type="ECO:0000256" key="3">
    <source>
        <dbReference type="ARBA" id="ARBA00022763"/>
    </source>
</evidence>
<evidence type="ECO:0000256" key="9">
    <source>
        <dbReference type="ARBA" id="ARBA00023204"/>
    </source>
</evidence>
<dbReference type="PATRIC" id="fig|765912.4.peg.2268"/>
<dbReference type="HOGENOM" id="CLU_007513_0_0_6"/>
<dbReference type="SUPFAM" id="SSF52980">
    <property type="entry name" value="Restriction endonuclease-like"/>
    <property type="match status" value="1"/>
</dbReference>
<reference evidence="12 13" key="1">
    <citation type="submission" date="2011-09" db="EMBL/GenBank/DDBJ databases">
        <title>Complete sequence of chromosome of Thioflavicoccus mobilis 8321.</title>
        <authorList>
            <consortium name="US DOE Joint Genome Institute"/>
            <person name="Lucas S."/>
            <person name="Han J."/>
            <person name="Lapidus A."/>
            <person name="Cheng J.-F."/>
            <person name="Goodwin L."/>
            <person name="Pitluck S."/>
            <person name="Peters L."/>
            <person name="Ovchinnikova G."/>
            <person name="Lu M."/>
            <person name="Detter J.C."/>
            <person name="Han C."/>
            <person name="Tapia R."/>
            <person name="Land M."/>
            <person name="Hauser L."/>
            <person name="Kyrpides N."/>
            <person name="Ivanova N."/>
            <person name="Pagani I."/>
            <person name="Vogl K."/>
            <person name="Liu Z."/>
            <person name="Imhoff J."/>
            <person name="Thiel V."/>
            <person name="Frigaard N.-U."/>
            <person name="Bryant D."/>
            <person name="Woyke T."/>
        </authorList>
    </citation>
    <scope>NUCLEOTIDE SEQUENCE [LARGE SCALE GENOMIC DNA]</scope>
    <source>
        <strain evidence="12 13">8321</strain>
    </source>
</reference>
<evidence type="ECO:0000256" key="6">
    <source>
        <dbReference type="ARBA" id="ARBA00022839"/>
    </source>
</evidence>
<dbReference type="PIRSF" id="PIRSF000980">
    <property type="entry name" value="RecC"/>
    <property type="match status" value="1"/>
</dbReference>
<comment type="miscellaneous">
    <text evidence="10">In the RecBCD complex, RecB has a slow 3'-5' helicase, an exonuclease activity and loads RecA onto ssDNA, RecD has a fast 5'-3' helicase activity, while RecC stimulates the ATPase and processivity of the RecB helicase and contributes to recognition of the Chi site.</text>
</comment>
<dbReference type="eggNOG" id="COG1330">
    <property type="taxonomic scope" value="Bacteria"/>
</dbReference>
<comment type="subunit">
    <text evidence="10">Heterotrimer of RecB, RecC and RecD. All subunits contribute to DNA-binding.</text>
</comment>
<dbReference type="RefSeq" id="WP_015281190.1">
    <property type="nucleotide sequence ID" value="NC_019940.1"/>
</dbReference>
<evidence type="ECO:0000256" key="4">
    <source>
        <dbReference type="ARBA" id="ARBA00022801"/>
    </source>
</evidence>
<dbReference type="Gene3D" id="1.10.10.990">
    <property type="match status" value="1"/>
</dbReference>
<keyword evidence="1 10" id="KW-0540">Nuclease</keyword>
<dbReference type="EMBL" id="CP003051">
    <property type="protein sequence ID" value="AGA91057.1"/>
    <property type="molecule type" value="Genomic_DNA"/>
</dbReference>
<dbReference type="Pfam" id="PF04257">
    <property type="entry name" value="Exonuc_V_gamma"/>
    <property type="match status" value="1"/>
</dbReference>
<evidence type="ECO:0000256" key="7">
    <source>
        <dbReference type="ARBA" id="ARBA00022840"/>
    </source>
</evidence>
<dbReference type="KEGG" id="tmb:Thimo_2317"/>
<keyword evidence="13" id="KW-1185">Reference proteome</keyword>
<dbReference type="Pfam" id="PF17946">
    <property type="entry name" value="RecC_C"/>
    <property type="match status" value="1"/>
</dbReference>
<dbReference type="GO" id="GO:0003677">
    <property type="term" value="F:DNA binding"/>
    <property type="evidence" value="ECO:0007669"/>
    <property type="project" value="UniProtKB-UniRule"/>
</dbReference>
<sequence length="1085" mass="120704">MLQVIRSNRVESLFDVLAHRLAAAPLASPLAPEIVVAPSPAMARWVNLQLARHHGVAANLQYPLPSSFVWQLARERLAELPEEDPLAIEQLAWQVFGALPGLLEVPEFAPLRGYLADDGQALKRWQLAGRIADLFDRYQLHRPERIRAWDAGEGADWQAVLWRRLVVDIEGAHRVAVIDRLLAALAAPSREGQGDRLPERISLFAISSLPPLLIEVFQALAAHTAVDLYLHAPTEAFWADLVSQKVLARKRLEHPDEADLWEVGNPLLASWGRQGQALHDLLLSRDTPLVEVDAFTEPATDTLLGRLQHDIFRLRPIAAAGERQAVEPDDSLQVHVTHSPLRECQVLHDRLLAMLDADQNLRPEDILVMIPEISAYAPYVEAVFDQDGERGRPFIPWNLSDISVADEHPLVEVFLGLLDLPASRFGQSEVLSYLDVPELAGHFGLDGEAVAQIRDWLAQARLRWGLDAEHKARLGLPGAEENTWAQAERRLFAGYAMGDAMGEVDLFDGIAPIGGVEGTGAEVLGRFWRLFGALTEAAARLAVPRTAGQWQDCLGGLLVELFGERDDEDGRLQKVRDALGELAEQAAGLAEPLSPALVRRWLAARLGAAGRRGRYFSGGVTFCGMRPMRSLPFAVICVLGLDDLAFPRRDRPVELDVAPEGWRPGDPRKGDEDRYLFLETLLCARRRLYLSHVGRDIRRNTERQPSVLLRELLDYIDQQYRPADGADDRPLSARLTTVHPLQPFSPRSYVAGTGSYDDYWCEVARAIQAPNLPDTVSTNWCEHRLSEAPERMREVTLEQLERFLRHPIRYFVASRLQIHMAEEAPAEDAEPFAFDALERYLLKERLVADRLRGRTPSRQRLGAEGALPHGAFADLVLGEQDEQVVPLVERLAPYRERRPEPVAIDFAFDADDGPRRLTGQVADIYPGLGLLRWRPGTMRGADLLGLWLAHLAWCAAGGPGERRSALHTLGEGVAIEAALPPAEARAALARYLDWYWEGLHRPLLALPRASWAFALARHRGGRGDPLNAARSAWLGSDYQGIPGDRHDPHVALVLRGVAGEPLDHPEFQRLAEAFYDEPLAHGAPP</sequence>
<evidence type="ECO:0000256" key="1">
    <source>
        <dbReference type="ARBA" id="ARBA00022722"/>
    </source>
</evidence>
<evidence type="ECO:0000313" key="13">
    <source>
        <dbReference type="Proteomes" id="UP000010816"/>
    </source>
</evidence>
<dbReference type="HAMAP" id="MF_01486">
    <property type="entry name" value="RecC"/>
    <property type="match status" value="1"/>
</dbReference>
<dbReference type="PANTHER" id="PTHR30591:SF1">
    <property type="entry name" value="RECBCD ENZYME SUBUNIT RECC"/>
    <property type="match status" value="1"/>
</dbReference>
<dbReference type="Gene3D" id="3.40.50.10930">
    <property type="match status" value="1"/>
</dbReference>
<keyword evidence="4 10" id="KW-0378">Hydrolase</keyword>
<dbReference type="InterPro" id="IPR041500">
    <property type="entry name" value="RecC_C"/>
</dbReference>
<dbReference type="InterPro" id="IPR013986">
    <property type="entry name" value="DExx_box_DNA_helicase_dom_sf"/>
</dbReference>
<keyword evidence="7 10" id="KW-0067">ATP-binding</keyword>
<keyword evidence="2 10" id="KW-0547">Nucleotide-binding</keyword>
<dbReference type="Proteomes" id="UP000010816">
    <property type="component" value="Chromosome"/>
</dbReference>
<keyword evidence="3 10" id="KW-0227">DNA damage</keyword>
<keyword evidence="5 10" id="KW-0347">Helicase</keyword>
<dbReference type="PANTHER" id="PTHR30591">
    <property type="entry name" value="RECBCD ENZYME SUBUNIT RECC"/>
    <property type="match status" value="1"/>
</dbReference>